<dbReference type="InterPro" id="IPR007413">
    <property type="entry name" value="YcjX-like"/>
</dbReference>
<protein>
    <submittedName>
        <fullName evidence="1">YcjX family protein</fullName>
    </submittedName>
</protein>
<reference evidence="2" key="1">
    <citation type="journal article" date="2019" name="Int. J. Syst. Evol. Microbiol.">
        <title>The Global Catalogue of Microorganisms (GCM) 10K type strain sequencing project: providing services to taxonomists for standard genome sequencing and annotation.</title>
        <authorList>
            <consortium name="The Broad Institute Genomics Platform"/>
            <consortium name="The Broad Institute Genome Sequencing Center for Infectious Disease"/>
            <person name="Wu L."/>
            <person name="Ma J."/>
        </authorList>
    </citation>
    <scope>NUCLEOTIDE SEQUENCE [LARGE SCALE GENOMIC DNA]</scope>
    <source>
        <strain evidence="2">CCUG 43117</strain>
    </source>
</reference>
<accession>A0ABW0NWU5</accession>
<evidence type="ECO:0000313" key="2">
    <source>
        <dbReference type="Proteomes" id="UP001596060"/>
    </source>
</evidence>
<dbReference type="RefSeq" id="WP_377816061.1">
    <property type="nucleotide sequence ID" value="NZ_JBHSLU010000010.1"/>
</dbReference>
<dbReference type="Pfam" id="PF04317">
    <property type="entry name" value="DUF463"/>
    <property type="match status" value="1"/>
</dbReference>
<dbReference type="EMBL" id="JBHSLU010000010">
    <property type="protein sequence ID" value="MFC5504936.1"/>
    <property type="molecule type" value="Genomic_DNA"/>
</dbReference>
<proteinExistence type="predicted"/>
<keyword evidence="2" id="KW-1185">Reference proteome</keyword>
<name>A0ABW0NWU5_9HYPH</name>
<evidence type="ECO:0000313" key="1">
    <source>
        <dbReference type="EMBL" id="MFC5504936.1"/>
    </source>
</evidence>
<sequence length="482" mass="52187">MVSERSYLDEARNAALAFGDSLLGMAKPRLRLGVTGLSRSGKTVFTTALIQNLIEGAALPVLKAASEGRIARVRLVPQPDPDIPRFPYEAHRAALTGPERRWPESTRRISELRVEIDYERAAGWFKGPATLTLDIVDYPGEWLLDLALIGQDYKSWSRQAVGDARKAHRREAAAAWLADLPQRDPAGPPDEMAAEAASDLFKAYLARLRADPEAVAVTPPGRFLMPGDLEGSPALTFAPLDLGADTEPQPGTLAGLMAERFEAYKRVVVAPFFRDHFARLDRQIVLVDVLAALDAGAPALADLETALGQALAAFHVGRNSWLSSLFAPRIERVLFAATKADHVHHGSHDRLAAVMSHLVARAASRAQGAGARVEAMALAAVRATREVRIKHGREELPAIAGVPEAGERVDGEVFDGVSEAAIFPGELPERPEAVFDPAASWQIRAPRFRPPLVAPDAGGRVKPPPQIRLDRALEFLIGDRLA</sequence>
<organism evidence="1 2">
    <name type="scientific">Bosea massiliensis</name>
    <dbReference type="NCBI Taxonomy" id="151419"/>
    <lineage>
        <taxon>Bacteria</taxon>
        <taxon>Pseudomonadati</taxon>
        <taxon>Pseudomonadota</taxon>
        <taxon>Alphaproteobacteria</taxon>
        <taxon>Hyphomicrobiales</taxon>
        <taxon>Boseaceae</taxon>
        <taxon>Bosea</taxon>
    </lineage>
</organism>
<dbReference type="PANTHER" id="PTHR38605:SF1">
    <property type="entry name" value="ATPASE"/>
    <property type="match status" value="1"/>
</dbReference>
<gene>
    <name evidence="1" type="ORF">ACFPN9_06650</name>
</gene>
<dbReference type="PIRSF" id="PIRSF019381">
    <property type="entry name" value="YcjX"/>
    <property type="match status" value="1"/>
</dbReference>
<comment type="caution">
    <text evidence="1">The sequence shown here is derived from an EMBL/GenBank/DDBJ whole genome shotgun (WGS) entry which is preliminary data.</text>
</comment>
<dbReference type="PANTHER" id="PTHR38605">
    <property type="entry name" value="ATPASE-RELATED"/>
    <property type="match status" value="1"/>
</dbReference>
<dbReference type="Proteomes" id="UP001596060">
    <property type="component" value="Unassembled WGS sequence"/>
</dbReference>